<sequence>MTVSAREEVEWLSEPYPHICRQHTRHWKHSQSCLQGNGAFSQSQFHVNYLKKTPRPGVWERRPRVSQTAVTAAEDDDNSNVDIVTEDEPSSSCIELAPDSTPIIEDHDYAVSSFIVVDHMRYENVSREIEELRQQLESHHLTHTFGLQPFASSPEDIRYYTR</sequence>
<dbReference type="AlphaFoldDB" id="A0AAV2KA73"/>
<reference evidence="1 2" key="1">
    <citation type="submission" date="2024-04" db="EMBL/GenBank/DDBJ databases">
        <authorList>
            <person name="Waldvogel A.-M."/>
            <person name="Schoenle A."/>
        </authorList>
    </citation>
    <scope>NUCLEOTIDE SEQUENCE [LARGE SCALE GENOMIC DNA]</scope>
</reference>
<proteinExistence type="predicted"/>
<keyword evidence="2" id="KW-1185">Reference proteome</keyword>
<evidence type="ECO:0000313" key="1">
    <source>
        <dbReference type="EMBL" id="CAL1584487.1"/>
    </source>
</evidence>
<name>A0AAV2KA73_KNICA</name>
<accession>A0AAV2KA73</accession>
<gene>
    <name evidence="1" type="ORF">KC01_LOCUS14823</name>
</gene>
<protein>
    <submittedName>
        <fullName evidence="1">Uncharacterized protein</fullName>
    </submittedName>
</protein>
<organism evidence="1 2">
    <name type="scientific">Knipowitschia caucasica</name>
    <name type="common">Caucasian dwarf goby</name>
    <name type="synonym">Pomatoschistus caucasicus</name>
    <dbReference type="NCBI Taxonomy" id="637954"/>
    <lineage>
        <taxon>Eukaryota</taxon>
        <taxon>Metazoa</taxon>
        <taxon>Chordata</taxon>
        <taxon>Craniata</taxon>
        <taxon>Vertebrata</taxon>
        <taxon>Euteleostomi</taxon>
        <taxon>Actinopterygii</taxon>
        <taxon>Neopterygii</taxon>
        <taxon>Teleostei</taxon>
        <taxon>Neoteleostei</taxon>
        <taxon>Acanthomorphata</taxon>
        <taxon>Gobiaria</taxon>
        <taxon>Gobiiformes</taxon>
        <taxon>Gobioidei</taxon>
        <taxon>Gobiidae</taxon>
        <taxon>Gobiinae</taxon>
        <taxon>Knipowitschia</taxon>
    </lineage>
</organism>
<evidence type="ECO:0000313" key="2">
    <source>
        <dbReference type="Proteomes" id="UP001497482"/>
    </source>
</evidence>
<dbReference type="Proteomes" id="UP001497482">
    <property type="component" value="Chromosome 16"/>
</dbReference>
<dbReference type="EMBL" id="OZ035838">
    <property type="protein sequence ID" value="CAL1584487.1"/>
    <property type="molecule type" value="Genomic_DNA"/>
</dbReference>